<keyword evidence="2" id="KW-1185">Reference proteome</keyword>
<dbReference type="EMBL" id="JAACFV010000189">
    <property type="protein sequence ID" value="KAF7503229.1"/>
    <property type="molecule type" value="Genomic_DNA"/>
</dbReference>
<proteinExistence type="predicted"/>
<protein>
    <submittedName>
        <fullName evidence="1">Uncharacterized protein</fullName>
    </submittedName>
</protein>
<organism evidence="1 2">
    <name type="scientific">Endocarpon pusillum</name>
    <dbReference type="NCBI Taxonomy" id="364733"/>
    <lineage>
        <taxon>Eukaryota</taxon>
        <taxon>Fungi</taxon>
        <taxon>Dikarya</taxon>
        <taxon>Ascomycota</taxon>
        <taxon>Pezizomycotina</taxon>
        <taxon>Eurotiomycetes</taxon>
        <taxon>Chaetothyriomycetidae</taxon>
        <taxon>Verrucariales</taxon>
        <taxon>Verrucariaceae</taxon>
        <taxon>Endocarpon</taxon>
    </lineage>
</organism>
<evidence type="ECO:0000313" key="1">
    <source>
        <dbReference type="EMBL" id="KAF7503229.1"/>
    </source>
</evidence>
<evidence type="ECO:0000313" key="2">
    <source>
        <dbReference type="Proteomes" id="UP000606974"/>
    </source>
</evidence>
<dbReference type="AlphaFoldDB" id="A0A8H7DXR2"/>
<reference evidence="1" key="1">
    <citation type="submission" date="2020-02" db="EMBL/GenBank/DDBJ databases">
        <authorList>
            <person name="Palmer J.M."/>
        </authorList>
    </citation>
    <scope>NUCLEOTIDE SEQUENCE</scope>
    <source>
        <strain evidence="1">EPUS1.4</strain>
        <tissue evidence="1">Thallus</tissue>
    </source>
</reference>
<gene>
    <name evidence="1" type="ORF">GJ744_004057</name>
</gene>
<comment type="caution">
    <text evidence="1">The sequence shown here is derived from an EMBL/GenBank/DDBJ whole genome shotgun (WGS) entry which is preliminary data.</text>
</comment>
<name>A0A8H7DXR2_9EURO</name>
<sequence length="136" mass="15422">MLERSSHAGNRKTGKFFANYSVRSTPHQIFTKPLYHHHTTISYPELFPYALQSEITLIPRTIGLAGGNQENAHIALSKQQGDFAVRCTYSQILINRKKHINVFCSTYLEFPLNQGRLSADFDWPLESCSGLHQDVG</sequence>
<accession>A0A8H7DXR2</accession>
<dbReference type="Proteomes" id="UP000606974">
    <property type="component" value="Unassembled WGS sequence"/>
</dbReference>